<dbReference type="InterPro" id="IPR003787">
    <property type="entry name" value="Sulphur_relay_DsrE/F-like"/>
</dbReference>
<dbReference type="InterPro" id="IPR027396">
    <property type="entry name" value="DsrEFH-like"/>
</dbReference>
<dbReference type="SUPFAM" id="SSF75169">
    <property type="entry name" value="DsrEFH-like"/>
    <property type="match status" value="1"/>
</dbReference>
<protein>
    <submittedName>
        <fullName evidence="5">Sulfurtransferase complex subunit TusD</fullName>
    </submittedName>
</protein>
<dbReference type="InterPro" id="IPR017463">
    <property type="entry name" value="Sulphur_relay_TusD/DsrE"/>
</dbReference>
<name>A0ABT4JYS7_9GAMM</name>
<keyword evidence="4" id="KW-0808">Transferase</keyword>
<evidence type="ECO:0000256" key="2">
    <source>
        <dbReference type="ARBA" id="ARBA00007067"/>
    </source>
</evidence>
<dbReference type="NCBIfam" id="TIGR03012">
    <property type="entry name" value="sulf_tusD_dsrE"/>
    <property type="match status" value="1"/>
</dbReference>
<keyword evidence="6" id="KW-1185">Reference proteome</keyword>
<dbReference type="NCBIfam" id="NF001237">
    <property type="entry name" value="PRK00207.1"/>
    <property type="match status" value="1"/>
</dbReference>
<gene>
    <name evidence="5" type="primary">tusD</name>
    <name evidence="5" type="ORF">O1D97_16815</name>
</gene>
<evidence type="ECO:0000313" key="5">
    <source>
        <dbReference type="EMBL" id="MCZ2723227.1"/>
    </source>
</evidence>
<dbReference type="Pfam" id="PF02635">
    <property type="entry name" value="DsrE"/>
    <property type="match status" value="1"/>
</dbReference>
<sequence length="130" mass="14675">MQYTLFIQGSPFSSKACHSAYRFAQALLNSTQHSIEGVFFYEDSVLIANALMQPPRDEANISILWQELAKQHSINLYVCIAAALRRGVINESEMVRHELTQHSLAEGFQLEGLGTLVHLINNSHKTITFR</sequence>
<comment type="caution">
    <text evidence="5">The sequence shown here is derived from an EMBL/GenBank/DDBJ whole genome shotgun (WGS) entry which is preliminary data.</text>
</comment>
<organism evidence="5 6">
    <name type="scientific">Marinomonas phaeophyticola</name>
    <dbReference type="NCBI Taxonomy" id="3004091"/>
    <lineage>
        <taxon>Bacteria</taxon>
        <taxon>Pseudomonadati</taxon>
        <taxon>Pseudomonadota</taxon>
        <taxon>Gammaproteobacteria</taxon>
        <taxon>Oceanospirillales</taxon>
        <taxon>Oceanospirillaceae</taxon>
        <taxon>Marinomonas</taxon>
    </lineage>
</organism>
<comment type="similarity">
    <text evidence="2">Belongs to the DsrE/TusD family.</text>
</comment>
<dbReference type="EMBL" id="JAPUBN010000020">
    <property type="protein sequence ID" value="MCZ2723227.1"/>
    <property type="molecule type" value="Genomic_DNA"/>
</dbReference>
<proteinExistence type="inferred from homology"/>
<evidence type="ECO:0000256" key="1">
    <source>
        <dbReference type="ARBA" id="ARBA00004496"/>
    </source>
</evidence>
<reference evidence="5" key="1">
    <citation type="submission" date="2022-12" db="EMBL/GenBank/DDBJ databases">
        <title>Marinomonas 15G1-11 sp. nov, isolated from marine algae.</title>
        <authorList>
            <person name="Butt M."/>
            <person name="Choi D.G."/>
            <person name="Kim J.M."/>
            <person name="Lee J.K."/>
            <person name="Baek J.H."/>
            <person name="Jeon C.O."/>
        </authorList>
    </citation>
    <scope>NUCLEOTIDE SEQUENCE</scope>
    <source>
        <strain evidence="5">15G1-11</strain>
    </source>
</reference>
<dbReference type="Gene3D" id="3.40.1260.10">
    <property type="entry name" value="DsrEFH-like"/>
    <property type="match status" value="1"/>
</dbReference>
<dbReference type="PANTHER" id="PTHR34874:SF3">
    <property type="entry name" value="SULFURTRANSFERASE TUSD"/>
    <property type="match status" value="1"/>
</dbReference>
<comment type="subcellular location">
    <subcellularLocation>
        <location evidence="1">Cytoplasm</location>
    </subcellularLocation>
</comment>
<accession>A0ABT4JYS7</accession>
<evidence type="ECO:0000256" key="3">
    <source>
        <dbReference type="ARBA" id="ARBA00022490"/>
    </source>
</evidence>
<evidence type="ECO:0000313" key="6">
    <source>
        <dbReference type="Proteomes" id="UP001149719"/>
    </source>
</evidence>
<evidence type="ECO:0000256" key="4">
    <source>
        <dbReference type="ARBA" id="ARBA00022679"/>
    </source>
</evidence>
<keyword evidence="3" id="KW-0963">Cytoplasm</keyword>
<dbReference type="Proteomes" id="UP001149719">
    <property type="component" value="Unassembled WGS sequence"/>
</dbReference>
<dbReference type="PANTHER" id="PTHR34874">
    <property type="entry name" value="PROTEIN YCHN"/>
    <property type="match status" value="1"/>
</dbReference>
<dbReference type="RefSeq" id="WP_269127318.1">
    <property type="nucleotide sequence ID" value="NZ_JAPUBN010000020.1"/>
</dbReference>